<feature type="compositionally biased region" description="Polar residues" evidence="1">
    <location>
        <begin position="33"/>
        <end position="42"/>
    </location>
</feature>
<protein>
    <submittedName>
        <fullName evidence="2">Uncharacterized protein</fullName>
    </submittedName>
</protein>
<evidence type="ECO:0000313" key="3">
    <source>
        <dbReference type="Proteomes" id="UP000600080"/>
    </source>
</evidence>
<sequence length="87" mass="9099">MFALPSSISLRASGPVGSGWVKGLRMKVPGRMSPNSVASSSGRKPAAEHKGVPVPPGWPKTAVRDLHPEPPGTFGSGTERAEARVRE</sequence>
<proteinExistence type="predicted"/>
<name>A0ABQ2J512_9ACTN</name>
<dbReference type="EMBL" id="BMND01000004">
    <property type="protein sequence ID" value="GGN37780.1"/>
    <property type="molecule type" value="Genomic_DNA"/>
</dbReference>
<organism evidence="2 3">
    <name type="scientific">Streptomyces kronopolitis</name>
    <dbReference type="NCBI Taxonomy" id="1612435"/>
    <lineage>
        <taxon>Bacteria</taxon>
        <taxon>Bacillati</taxon>
        <taxon>Actinomycetota</taxon>
        <taxon>Actinomycetes</taxon>
        <taxon>Kitasatosporales</taxon>
        <taxon>Streptomycetaceae</taxon>
        <taxon>Streptomyces</taxon>
    </lineage>
</organism>
<dbReference type="Proteomes" id="UP000600080">
    <property type="component" value="Unassembled WGS sequence"/>
</dbReference>
<gene>
    <name evidence="2" type="ORF">GCM10012285_12920</name>
</gene>
<reference evidence="3" key="1">
    <citation type="journal article" date="2019" name="Int. J. Syst. Evol. Microbiol.">
        <title>The Global Catalogue of Microorganisms (GCM) 10K type strain sequencing project: providing services to taxonomists for standard genome sequencing and annotation.</title>
        <authorList>
            <consortium name="The Broad Institute Genomics Platform"/>
            <consortium name="The Broad Institute Genome Sequencing Center for Infectious Disease"/>
            <person name="Wu L."/>
            <person name="Ma J."/>
        </authorList>
    </citation>
    <scope>NUCLEOTIDE SEQUENCE [LARGE SCALE GENOMIC DNA]</scope>
    <source>
        <strain evidence="3">CGMCC 4.7323</strain>
    </source>
</reference>
<evidence type="ECO:0000256" key="1">
    <source>
        <dbReference type="SAM" id="MobiDB-lite"/>
    </source>
</evidence>
<feature type="region of interest" description="Disordered" evidence="1">
    <location>
        <begin position="26"/>
        <end position="87"/>
    </location>
</feature>
<evidence type="ECO:0000313" key="2">
    <source>
        <dbReference type="EMBL" id="GGN37780.1"/>
    </source>
</evidence>
<comment type="caution">
    <text evidence="2">The sequence shown here is derived from an EMBL/GenBank/DDBJ whole genome shotgun (WGS) entry which is preliminary data.</text>
</comment>
<accession>A0ABQ2J512</accession>
<keyword evidence="3" id="KW-1185">Reference proteome</keyword>